<dbReference type="InterPro" id="IPR035924">
    <property type="entry name" value="FlaG-like_sf"/>
</dbReference>
<evidence type="ECO:0000313" key="3">
    <source>
        <dbReference type="Proteomes" id="UP000322876"/>
    </source>
</evidence>
<sequence>MLEAVKNATVSKIDHAPSNNEVKTTQKVVEQNAKQQEAQKRVNEQEFKKQIQDLNKALDMMNVKREFVIDKELNEVVVKIVDPEENKVIRQIPSEEALKLAKNIKEMVGLLFDKTT</sequence>
<evidence type="ECO:0000313" key="2">
    <source>
        <dbReference type="EMBL" id="KAA0258783.1"/>
    </source>
</evidence>
<proteinExistence type="predicted"/>
<name>A0A5A8F5R0_9BACT</name>
<dbReference type="AlphaFoldDB" id="A0A5A8F5R0"/>
<feature type="region of interest" description="Disordered" evidence="1">
    <location>
        <begin position="1"/>
        <end position="44"/>
    </location>
</feature>
<accession>A0A5A8F5R0</accession>
<evidence type="ECO:0000256" key="1">
    <source>
        <dbReference type="SAM" id="MobiDB-lite"/>
    </source>
</evidence>
<gene>
    <name evidence="2" type="ORF">FHQ18_02215</name>
</gene>
<protein>
    <submittedName>
        <fullName evidence="2">Flagellar protein FlaG</fullName>
    </submittedName>
</protein>
<dbReference type="Pfam" id="PF03646">
    <property type="entry name" value="FlaG"/>
    <property type="match status" value="1"/>
</dbReference>
<dbReference type="OrthoDB" id="5516677at2"/>
<dbReference type="PANTHER" id="PTHR37166">
    <property type="entry name" value="PROTEIN FLAG"/>
    <property type="match status" value="1"/>
</dbReference>
<organism evidence="2 3">
    <name type="scientific">Deferribacter autotrophicus</name>
    <dbReference type="NCBI Taxonomy" id="500465"/>
    <lineage>
        <taxon>Bacteria</taxon>
        <taxon>Pseudomonadati</taxon>
        <taxon>Deferribacterota</taxon>
        <taxon>Deferribacteres</taxon>
        <taxon>Deferribacterales</taxon>
        <taxon>Deferribacteraceae</taxon>
        <taxon>Deferribacter</taxon>
    </lineage>
</organism>
<dbReference type="Proteomes" id="UP000322876">
    <property type="component" value="Unassembled WGS sequence"/>
</dbReference>
<dbReference type="Gene3D" id="3.30.160.170">
    <property type="entry name" value="FlaG-like"/>
    <property type="match status" value="1"/>
</dbReference>
<dbReference type="InterPro" id="IPR005186">
    <property type="entry name" value="FlaG"/>
</dbReference>
<keyword evidence="2" id="KW-0282">Flagellum</keyword>
<feature type="compositionally biased region" description="Polar residues" evidence="1">
    <location>
        <begin position="17"/>
        <end position="36"/>
    </location>
</feature>
<keyword evidence="2" id="KW-0969">Cilium</keyword>
<keyword evidence="2" id="KW-0966">Cell projection</keyword>
<keyword evidence="3" id="KW-1185">Reference proteome</keyword>
<dbReference type="SUPFAM" id="SSF160214">
    <property type="entry name" value="FlaG-like"/>
    <property type="match status" value="1"/>
</dbReference>
<comment type="caution">
    <text evidence="2">The sequence shown here is derived from an EMBL/GenBank/DDBJ whole genome shotgun (WGS) entry which is preliminary data.</text>
</comment>
<dbReference type="RefSeq" id="WP_149265543.1">
    <property type="nucleotide sequence ID" value="NZ_VFJB01000003.1"/>
</dbReference>
<dbReference type="EMBL" id="VFJB01000003">
    <property type="protein sequence ID" value="KAA0258783.1"/>
    <property type="molecule type" value="Genomic_DNA"/>
</dbReference>
<dbReference type="PANTHER" id="PTHR37166:SF1">
    <property type="entry name" value="PROTEIN FLAG"/>
    <property type="match status" value="1"/>
</dbReference>
<reference evidence="2 3" key="1">
    <citation type="submission" date="2019-06" db="EMBL/GenBank/DDBJ databases">
        <title>Genomic insights into carbon and energy metabolism of Deferribacter autotrophicus revealed new metabolic traits in the phylum Deferribacteres.</title>
        <authorList>
            <person name="Slobodkin A.I."/>
            <person name="Slobodkina G.B."/>
            <person name="Allioux M."/>
            <person name="Alain K."/>
            <person name="Jebbar M."/>
            <person name="Shadrin V."/>
            <person name="Kublanov I.V."/>
            <person name="Toshchakov S.V."/>
            <person name="Bonch-Osmolovskaya E.A."/>
        </authorList>
    </citation>
    <scope>NUCLEOTIDE SEQUENCE [LARGE SCALE GENOMIC DNA]</scope>
    <source>
        <strain evidence="2 3">SL50</strain>
    </source>
</reference>